<evidence type="ECO:0008006" key="4">
    <source>
        <dbReference type="Google" id="ProtNLM"/>
    </source>
</evidence>
<keyword evidence="1" id="KW-0472">Membrane</keyword>
<dbReference type="eggNOG" id="ENOG502TFHX">
    <property type="taxonomic scope" value="Eukaryota"/>
</dbReference>
<feature type="transmembrane region" description="Helical" evidence="1">
    <location>
        <begin position="62"/>
        <end position="83"/>
    </location>
</feature>
<feature type="transmembrane region" description="Helical" evidence="1">
    <location>
        <begin position="261"/>
        <end position="279"/>
    </location>
</feature>
<dbReference type="AlphaFoldDB" id="G0NSX1"/>
<evidence type="ECO:0000313" key="3">
    <source>
        <dbReference type="Proteomes" id="UP000008068"/>
    </source>
</evidence>
<dbReference type="HOGENOM" id="CLU_335629_0_0_1"/>
<dbReference type="Pfam" id="PF10318">
    <property type="entry name" value="7TM_GPCR_Srh"/>
    <property type="match status" value="3"/>
</dbReference>
<feature type="transmembrane region" description="Helical" evidence="1">
    <location>
        <begin position="767"/>
        <end position="788"/>
    </location>
</feature>
<feature type="transmembrane region" description="Helical" evidence="1">
    <location>
        <begin position="220"/>
        <end position="240"/>
    </location>
</feature>
<feature type="transmembrane region" description="Helical" evidence="1">
    <location>
        <begin position="320"/>
        <end position="347"/>
    </location>
</feature>
<dbReference type="EMBL" id="GL379941">
    <property type="protein sequence ID" value="EGT37039.1"/>
    <property type="molecule type" value="Genomic_DNA"/>
</dbReference>
<keyword evidence="1" id="KW-1133">Transmembrane helix</keyword>
<evidence type="ECO:0000256" key="1">
    <source>
        <dbReference type="SAM" id="Phobius"/>
    </source>
</evidence>
<protein>
    <recommendedName>
        <fullName evidence="4">Serpentine Receptor, class H</fullName>
    </recommendedName>
</protein>
<dbReference type="OMA" id="DYLWIAT"/>
<organism evidence="3">
    <name type="scientific">Caenorhabditis brenneri</name>
    <name type="common">Nematode worm</name>
    <dbReference type="NCBI Taxonomy" id="135651"/>
    <lineage>
        <taxon>Eukaryota</taxon>
        <taxon>Metazoa</taxon>
        <taxon>Ecdysozoa</taxon>
        <taxon>Nematoda</taxon>
        <taxon>Chromadorea</taxon>
        <taxon>Rhabditida</taxon>
        <taxon>Rhabditina</taxon>
        <taxon>Rhabditomorpha</taxon>
        <taxon>Rhabditoidea</taxon>
        <taxon>Rhabditidae</taxon>
        <taxon>Peloderinae</taxon>
        <taxon>Caenorhabditis</taxon>
    </lineage>
</organism>
<dbReference type="InParanoid" id="G0NSX1"/>
<feature type="transmembrane region" description="Helical" evidence="1">
    <location>
        <begin position="800"/>
        <end position="826"/>
    </location>
</feature>
<gene>
    <name evidence="2" type="ORF">CAEBREN_22718</name>
</gene>
<proteinExistence type="predicted"/>
<feature type="transmembrane region" description="Helical" evidence="1">
    <location>
        <begin position="617"/>
        <end position="638"/>
    </location>
</feature>
<accession>G0NSX1</accession>
<feature type="transmembrane region" description="Helical" evidence="1">
    <location>
        <begin position="659"/>
        <end position="679"/>
    </location>
</feature>
<feature type="transmembrane region" description="Helical" evidence="1">
    <location>
        <begin position="493"/>
        <end position="510"/>
    </location>
</feature>
<reference evidence="3" key="1">
    <citation type="submission" date="2011-07" db="EMBL/GenBank/DDBJ databases">
        <authorList>
            <consortium name="Caenorhabditis brenneri Sequencing and Analysis Consortium"/>
            <person name="Wilson R.K."/>
        </authorList>
    </citation>
    <scope>NUCLEOTIDE SEQUENCE [LARGE SCALE GENOMIC DNA]</scope>
    <source>
        <strain evidence="3">PB2801</strain>
    </source>
</reference>
<feature type="transmembrane region" description="Helical" evidence="1">
    <location>
        <begin position="367"/>
        <end position="389"/>
    </location>
</feature>
<feature type="transmembrane region" description="Helical" evidence="1">
    <location>
        <begin position="572"/>
        <end position="597"/>
    </location>
</feature>
<dbReference type="Proteomes" id="UP000008068">
    <property type="component" value="Unassembled WGS sequence"/>
</dbReference>
<feature type="transmembrane region" description="Helical" evidence="1">
    <location>
        <begin position="401"/>
        <end position="424"/>
    </location>
</feature>
<dbReference type="OrthoDB" id="5861316at2759"/>
<dbReference type="InterPro" id="IPR019422">
    <property type="entry name" value="7TM_GPCR_serpentine_rcpt_Srh"/>
</dbReference>
<dbReference type="InterPro" id="IPR053220">
    <property type="entry name" value="Nematode_rcpt-like_serp_H"/>
</dbReference>
<sequence length="850" mass="98153">MCTIYYLYIAPEKSTSVETRRSQQKFFMGIFLQTSIPLGILLFLVLVGCLDGITREVTQGMTNFMFLLCATHGIVASVAVLVVHRSYREAVWKLIRKKRDQNSFSSIFESKMLSLEEYYATNYSRCNLTYSFLASWQGLAYPSHATQVIALPIQIFTFYIIWKYTPMAMKGMKWPILINLFSYSLLEFLFCTMSTPYVFFRNMAFLGVGLFHLMGVSNRFQLIFGFIVSLITLSSYLYVFECRNHLLVMNRFKIVKKRHRIMYHSLIYVFNISLLYPLLTSSTKGNDGKLDSLKIEPCPTKEFFENDIFVVFTDVEAFHILIWVLIPILLTNVVVNFLFHITCTIYYLYIAPEKSTSSETRRNQQKFFVGIILQTSIPTGILLFFVVAFCFDGLTHNLTQGMTNFVVILAATHGIAASCAVLAVHRSYRDAVWKLIRKMRDQKFTTFESFETCNSPYSENLQPINFNVNLSFHPLLLFFLSTKLRSSCPSRHNTHLFLLPLVFFFAHYMPSKIEEYYATNYSKCNLTYSFLASWQGLAYTAHSIQVIALPLQIFTFYVMMRNTPTEMKPMKWPLLINHFCCCLFDFILCTMSTPYFFFQNTGFLGVGLFNYLGISHFIQLAVGIPLCLLMTGSYIYMFESRSNILPMNRFRIKSTSKRVIYHLFIYLVSSTLLTLLLRIPHDQEAAKLESLMIEPCPTREFFISDVLIVMPDIHAIRFTLFIHGPLLSIHVGLHVIFHVSCTVYCLYISSANSISPETRKNQKKFFIAIIFQTIIPLSFLLVILVILISTGIRETVTQEVMNLTIIIFAMHGISESITVLLVHGSYRKAVWRMMMLRGYVNKVSNKRSGQ</sequence>
<dbReference type="PANTHER" id="PTHR22941:SF51">
    <property type="entry name" value="SERPENTINE RECEPTOR, CLASS H-RELATED"/>
    <property type="match status" value="1"/>
</dbReference>
<keyword evidence="3" id="KW-1185">Reference proteome</keyword>
<name>G0NSX1_CAEBE</name>
<dbReference type="PANTHER" id="PTHR22941">
    <property type="entry name" value="SERPENTINE RECEPTOR"/>
    <property type="match status" value="1"/>
</dbReference>
<keyword evidence="1" id="KW-0812">Transmembrane</keyword>
<feature type="transmembrane region" description="Helical" evidence="1">
    <location>
        <begin position="174"/>
        <end position="200"/>
    </location>
</feature>
<feature type="transmembrane region" description="Helical" evidence="1">
    <location>
        <begin position="537"/>
        <end position="560"/>
    </location>
</feature>
<feature type="transmembrane region" description="Helical" evidence="1">
    <location>
        <begin position="26"/>
        <end position="50"/>
    </location>
</feature>
<feature type="transmembrane region" description="Helical" evidence="1">
    <location>
        <begin position="727"/>
        <end position="747"/>
    </location>
</feature>
<evidence type="ECO:0000313" key="2">
    <source>
        <dbReference type="EMBL" id="EGT37039.1"/>
    </source>
</evidence>